<keyword evidence="4" id="KW-1185">Reference proteome</keyword>
<dbReference type="Proteomes" id="UP000515512">
    <property type="component" value="Chromosome"/>
</dbReference>
<gene>
    <name evidence="3" type="ORF">H0264_24955</name>
</gene>
<dbReference type="Gene3D" id="3.30.505.50">
    <property type="entry name" value="Sigma 54 modulation/S30EA ribosomal protein, C-terminal domain"/>
    <property type="match status" value="2"/>
</dbReference>
<evidence type="ECO:0000313" key="3">
    <source>
        <dbReference type="EMBL" id="QLY28583.1"/>
    </source>
</evidence>
<dbReference type="Pfam" id="PF02482">
    <property type="entry name" value="Ribosomal_S30AE"/>
    <property type="match status" value="1"/>
</dbReference>
<reference evidence="3 4" key="1">
    <citation type="submission" date="2020-07" db="EMBL/GenBank/DDBJ databases">
        <authorList>
            <person name="Zhuang K."/>
            <person name="Ran Y."/>
        </authorList>
    </citation>
    <scope>NUCLEOTIDE SEQUENCE [LARGE SCALE GENOMIC DNA]</scope>
    <source>
        <strain evidence="3 4">WCH-YHL-001</strain>
    </source>
</reference>
<dbReference type="InterPro" id="IPR032528">
    <property type="entry name" value="Ribosom_S30AE_C"/>
</dbReference>
<evidence type="ECO:0000313" key="4">
    <source>
        <dbReference type="Proteomes" id="UP000515512"/>
    </source>
</evidence>
<keyword evidence="1" id="KW-0810">Translation regulation</keyword>
<dbReference type="GO" id="GO:0045900">
    <property type="term" value="P:negative regulation of translational elongation"/>
    <property type="evidence" value="ECO:0007669"/>
    <property type="project" value="TreeGrafter"/>
</dbReference>
<dbReference type="Gene3D" id="3.30.160.100">
    <property type="entry name" value="Ribosome hibernation promotion factor-like"/>
    <property type="match status" value="1"/>
</dbReference>
<dbReference type="AlphaFoldDB" id="A0A7D6ZI98"/>
<dbReference type="PANTHER" id="PTHR33231:SF1">
    <property type="entry name" value="30S RIBOSOMAL PROTEIN"/>
    <property type="match status" value="1"/>
</dbReference>
<dbReference type="SUPFAM" id="SSF69754">
    <property type="entry name" value="Ribosome binding protein Y (YfiA homologue)"/>
    <property type="match status" value="1"/>
</dbReference>
<proteinExistence type="predicted"/>
<feature type="domain" description="Sigma 54 modulation/S30EA ribosomal protein C-terminal" evidence="2">
    <location>
        <begin position="220"/>
        <end position="262"/>
    </location>
</feature>
<accession>A0A7D6ZI98</accession>
<feature type="domain" description="Sigma 54 modulation/S30EA ribosomal protein C-terminal" evidence="2">
    <location>
        <begin position="140"/>
        <end position="195"/>
    </location>
</feature>
<dbReference type="InterPro" id="IPR050574">
    <property type="entry name" value="HPF/YfiA_ribosome-assoc"/>
</dbReference>
<name>A0A7D6ZI98_9NOCA</name>
<dbReference type="GO" id="GO:0043024">
    <property type="term" value="F:ribosomal small subunit binding"/>
    <property type="evidence" value="ECO:0007669"/>
    <property type="project" value="TreeGrafter"/>
</dbReference>
<sequence length="267" mass="29822">MLSQRSSELGSILRVSADQHVSAAGADYTREKIGRALEFAPEPVESARVRLTGHPDPAMANPIVAQANVHTAGRTVRVQVAASTTREAIDGLADRLKTRLQRLARHWEAARGRRTQPGPHEWRHGDMPRRALSYFPRPVEQREVIRRKTFTLAAANCDEAAFDMELMDYDFHLFTEVGTGQDSVLYRGGRTGYRLAQLNPRPTHVESGAVPVTVSLTPPPATDLAGAIERLELTQWPFVFFHDHDLNRGCVLYHRYDGHYGLIIPAT</sequence>
<dbReference type="GO" id="GO:0022627">
    <property type="term" value="C:cytosolic small ribosomal subunit"/>
    <property type="evidence" value="ECO:0007669"/>
    <property type="project" value="TreeGrafter"/>
</dbReference>
<dbReference type="EMBL" id="CP059399">
    <property type="protein sequence ID" value="QLY28583.1"/>
    <property type="molecule type" value="Genomic_DNA"/>
</dbReference>
<dbReference type="KEGG" id="nhu:H0264_24955"/>
<protein>
    <submittedName>
        <fullName evidence="3">HPF/RaiA family ribosome-associated protein</fullName>
    </submittedName>
</protein>
<dbReference type="PANTHER" id="PTHR33231">
    <property type="entry name" value="30S RIBOSOMAL PROTEIN"/>
    <property type="match status" value="1"/>
</dbReference>
<dbReference type="InterPro" id="IPR003489">
    <property type="entry name" value="RHF/RaiA"/>
</dbReference>
<dbReference type="InterPro" id="IPR036567">
    <property type="entry name" value="RHF-like"/>
</dbReference>
<dbReference type="Pfam" id="PF16321">
    <property type="entry name" value="Ribosom_S30AE_C"/>
    <property type="match status" value="2"/>
</dbReference>
<evidence type="ECO:0000259" key="2">
    <source>
        <dbReference type="Pfam" id="PF16321"/>
    </source>
</evidence>
<dbReference type="InterPro" id="IPR038416">
    <property type="entry name" value="Ribosom_S30AE_C_sf"/>
</dbReference>
<dbReference type="RefSeq" id="WP_181579789.1">
    <property type="nucleotide sequence ID" value="NZ_CP059399.1"/>
</dbReference>
<organism evidence="3 4">
    <name type="scientific">Nocardia huaxiensis</name>
    <dbReference type="NCBI Taxonomy" id="2755382"/>
    <lineage>
        <taxon>Bacteria</taxon>
        <taxon>Bacillati</taxon>
        <taxon>Actinomycetota</taxon>
        <taxon>Actinomycetes</taxon>
        <taxon>Mycobacteriales</taxon>
        <taxon>Nocardiaceae</taxon>
        <taxon>Nocardia</taxon>
    </lineage>
</organism>
<evidence type="ECO:0000256" key="1">
    <source>
        <dbReference type="ARBA" id="ARBA00022845"/>
    </source>
</evidence>